<evidence type="ECO:0000313" key="3">
    <source>
        <dbReference type="Proteomes" id="UP000075714"/>
    </source>
</evidence>
<gene>
    <name evidence="2" type="ORF">GPECTOR_55g319</name>
</gene>
<dbReference type="EMBL" id="LSYV01000056">
    <property type="protein sequence ID" value="KXZ45413.1"/>
    <property type="molecule type" value="Genomic_DNA"/>
</dbReference>
<comment type="caution">
    <text evidence="2">The sequence shown here is derived from an EMBL/GenBank/DDBJ whole genome shotgun (WGS) entry which is preliminary data.</text>
</comment>
<keyword evidence="3" id="KW-1185">Reference proteome</keyword>
<dbReference type="AlphaFoldDB" id="A0A150G6L5"/>
<dbReference type="Proteomes" id="UP000075714">
    <property type="component" value="Unassembled WGS sequence"/>
</dbReference>
<feature type="region of interest" description="Disordered" evidence="1">
    <location>
        <begin position="232"/>
        <end position="258"/>
    </location>
</feature>
<sequence length="542" mass="56635">MRGALQPRAWLSGLGQAPIAHLRTESLQHICTTSQCLAETEAEVQQLDGSVDGDTLFLQRVTARFKPTVIGSAPPPSRPILANTPAAAELMERAVPQTPTPEPVYDLPTFLENSYPQFGVRPRNPGYDWRRWAAAPGNLRLEPLSGSGGHAPQAEAPAASQPSQSSRGGGSAEAQLALLHSLDAHMALPASRRTITRIAKLELAHLWYYQLQQAAQQHLGPGRGTGALAEVEPEAAAAADAAPRQEAAPAAAGSGAPASVHKGKAAAEVQAAAAAPSAAAAAAAPAAEAGDMDDDIFAAADRKAAAAAAARARKDAAAAATRQHEEIRRAEMDPMSSLPPDLRRRLESALRSGGKVPERMFPLRPGALRDELRNLAAASLHRRLPRDAFAAEGRRVAGLVPEGLAGAERLDWLARKWETWSLSRGPMKQPTAADEALQQQVSSSSPPAHWADVPLMSYVDGLTSIVAARSAVRRAAAEAGPDGAASLRAAVSSLSARSPRPGAHPATPLLALLTDYLAVKYQDLLHAWWAGQGGAGPGTGQG</sequence>
<organism evidence="2 3">
    <name type="scientific">Gonium pectorale</name>
    <name type="common">Green alga</name>
    <dbReference type="NCBI Taxonomy" id="33097"/>
    <lineage>
        <taxon>Eukaryota</taxon>
        <taxon>Viridiplantae</taxon>
        <taxon>Chlorophyta</taxon>
        <taxon>core chlorophytes</taxon>
        <taxon>Chlorophyceae</taxon>
        <taxon>CS clade</taxon>
        <taxon>Chlamydomonadales</taxon>
        <taxon>Volvocaceae</taxon>
        <taxon>Gonium</taxon>
    </lineage>
</organism>
<accession>A0A150G6L5</accession>
<reference evidence="3" key="1">
    <citation type="journal article" date="2016" name="Nat. Commun.">
        <title>The Gonium pectorale genome demonstrates co-option of cell cycle regulation during the evolution of multicellularity.</title>
        <authorList>
            <person name="Hanschen E.R."/>
            <person name="Marriage T.N."/>
            <person name="Ferris P.J."/>
            <person name="Hamaji T."/>
            <person name="Toyoda A."/>
            <person name="Fujiyama A."/>
            <person name="Neme R."/>
            <person name="Noguchi H."/>
            <person name="Minakuchi Y."/>
            <person name="Suzuki M."/>
            <person name="Kawai-Toyooka H."/>
            <person name="Smith D.R."/>
            <person name="Sparks H."/>
            <person name="Anderson J."/>
            <person name="Bakaric R."/>
            <person name="Luria V."/>
            <person name="Karger A."/>
            <person name="Kirschner M.W."/>
            <person name="Durand P.M."/>
            <person name="Michod R.E."/>
            <person name="Nozaki H."/>
            <person name="Olson B.J."/>
        </authorList>
    </citation>
    <scope>NUCLEOTIDE SEQUENCE [LARGE SCALE GENOMIC DNA]</scope>
    <source>
        <strain evidence="3">NIES-2863</strain>
    </source>
</reference>
<feature type="region of interest" description="Disordered" evidence="1">
    <location>
        <begin position="140"/>
        <end position="172"/>
    </location>
</feature>
<name>A0A150G6L5_GONPE</name>
<proteinExistence type="predicted"/>
<dbReference type="OrthoDB" id="550219at2759"/>
<evidence type="ECO:0000256" key="1">
    <source>
        <dbReference type="SAM" id="MobiDB-lite"/>
    </source>
</evidence>
<feature type="compositionally biased region" description="Basic and acidic residues" evidence="1">
    <location>
        <begin position="316"/>
        <end position="332"/>
    </location>
</feature>
<feature type="region of interest" description="Disordered" evidence="1">
    <location>
        <begin position="316"/>
        <end position="341"/>
    </location>
</feature>
<evidence type="ECO:0000313" key="2">
    <source>
        <dbReference type="EMBL" id="KXZ45413.1"/>
    </source>
</evidence>
<protein>
    <submittedName>
        <fullName evidence="2">Uncharacterized protein</fullName>
    </submittedName>
</protein>
<feature type="compositionally biased region" description="Low complexity" evidence="1">
    <location>
        <begin position="150"/>
        <end position="166"/>
    </location>
</feature>